<comment type="caution">
    <text evidence="2">The sequence shown here is derived from an EMBL/GenBank/DDBJ whole genome shotgun (WGS) entry which is preliminary data.</text>
</comment>
<dbReference type="PANTHER" id="PTHR34094">
    <property type="match status" value="1"/>
</dbReference>
<proteinExistence type="predicted"/>
<dbReference type="Proteomes" id="UP001597244">
    <property type="component" value="Unassembled WGS sequence"/>
</dbReference>
<dbReference type="RefSeq" id="WP_125578650.1">
    <property type="nucleotide sequence ID" value="NZ_JBHTOF010000084.1"/>
</dbReference>
<dbReference type="InterPro" id="IPR025164">
    <property type="entry name" value="Toastrack_DUF4097"/>
</dbReference>
<accession>A0ABW4DRM8</accession>
<name>A0ABW4DRM8_9LACO</name>
<dbReference type="PANTHER" id="PTHR34094:SF1">
    <property type="entry name" value="PROTEIN FAM185A"/>
    <property type="match status" value="1"/>
</dbReference>
<dbReference type="Pfam" id="PF13349">
    <property type="entry name" value="DUF4097"/>
    <property type="match status" value="2"/>
</dbReference>
<gene>
    <name evidence="2" type="ORF">ACFQ4L_07080</name>
</gene>
<protein>
    <submittedName>
        <fullName evidence="2">DUF4097 domain-containing protein</fullName>
    </submittedName>
</protein>
<evidence type="ECO:0000259" key="1">
    <source>
        <dbReference type="Pfam" id="PF13349"/>
    </source>
</evidence>
<keyword evidence="3" id="KW-1185">Reference proteome</keyword>
<organism evidence="2 3">
    <name type="scientific">Lapidilactobacillus mulanensis</name>
    <dbReference type="NCBI Taxonomy" id="2485999"/>
    <lineage>
        <taxon>Bacteria</taxon>
        <taxon>Bacillati</taxon>
        <taxon>Bacillota</taxon>
        <taxon>Bacilli</taxon>
        <taxon>Lactobacillales</taxon>
        <taxon>Lactobacillaceae</taxon>
        <taxon>Lapidilactobacillus</taxon>
    </lineage>
</organism>
<reference evidence="3" key="1">
    <citation type="journal article" date="2019" name="Int. J. Syst. Evol. Microbiol.">
        <title>The Global Catalogue of Microorganisms (GCM) 10K type strain sequencing project: providing services to taxonomists for standard genome sequencing and annotation.</title>
        <authorList>
            <consortium name="The Broad Institute Genomics Platform"/>
            <consortium name="The Broad Institute Genome Sequencing Center for Infectious Disease"/>
            <person name="Wu L."/>
            <person name="Ma J."/>
        </authorList>
    </citation>
    <scope>NUCLEOTIDE SEQUENCE [LARGE SCALE GENOMIC DNA]</scope>
    <source>
        <strain evidence="3">CCM 8951</strain>
    </source>
</reference>
<feature type="domain" description="DUF4097" evidence="1">
    <location>
        <begin position="262"/>
        <end position="408"/>
    </location>
</feature>
<dbReference type="EMBL" id="JBHTOF010000084">
    <property type="protein sequence ID" value="MFD1465821.1"/>
    <property type="molecule type" value="Genomic_DNA"/>
</dbReference>
<feature type="domain" description="DUF4097" evidence="1">
    <location>
        <begin position="106"/>
        <end position="255"/>
    </location>
</feature>
<evidence type="ECO:0000313" key="3">
    <source>
        <dbReference type="Proteomes" id="UP001597244"/>
    </source>
</evidence>
<evidence type="ECO:0000313" key="2">
    <source>
        <dbReference type="EMBL" id="MFD1465821.1"/>
    </source>
</evidence>
<sequence>MQSELERILREHFVSFKQTDETEALFTTILTNLNEDMQQKIQAGATKEQALAESLTNIDELDDLLASIANRNEGKEFDSRQLNRFYDRFFATKLVQSIKCDVSQLNQIIIDYRSATIIVSDSPDDQLIINEYMNHDRPSLYAQKQQDGDKVKIEQKARGGAFAFMRIRVEILVPQKFTGFIFLNSHSGNVLISQLVGAYILEVSSTSGSILTHNLELTQIHLQAKSGSLKNGFLTAEQIVLNSASGSVSLQHGTGVSVAGMISVTAKSGNVELTHLTANEINAESHSGSLSGSQLHADKFNFLAKSGNINAEQLSGTGRFVSTSGNIHLDFKTVTTDLTLSSTSGSIHTTIPADSQCLINTYSSSGNTALPYATRIDPTHNRRQKIGQLGDQPTYTLNAHSNSGNIRIKITDQ</sequence>